<feature type="non-terminal residue" evidence="2">
    <location>
        <position position="51"/>
    </location>
</feature>
<feature type="non-terminal residue" evidence="2">
    <location>
        <position position="1"/>
    </location>
</feature>
<dbReference type="EMBL" id="CAJOBA010011831">
    <property type="protein sequence ID" value="CAF3872364.1"/>
    <property type="molecule type" value="Genomic_DNA"/>
</dbReference>
<dbReference type="EMBL" id="CAJNOK010081586">
    <property type="protein sequence ID" value="CAF1683610.1"/>
    <property type="molecule type" value="Genomic_DNA"/>
</dbReference>
<accession>A0A8S2GD61</accession>
<name>A0A8S2GD61_9BILA</name>
<evidence type="ECO:0000256" key="1">
    <source>
        <dbReference type="SAM" id="MobiDB-lite"/>
    </source>
</evidence>
<sequence>PPPAAPAIHRRGVTARRHRTAAGRAWLRASVDNARPRAVRATGRRLEATVR</sequence>
<proteinExistence type="predicted"/>
<feature type="region of interest" description="Disordered" evidence="1">
    <location>
        <begin position="1"/>
        <end position="21"/>
    </location>
</feature>
<dbReference type="Proteomes" id="UP000682733">
    <property type="component" value="Unassembled WGS sequence"/>
</dbReference>
<organism evidence="2 4">
    <name type="scientific">Didymodactylos carnosus</name>
    <dbReference type="NCBI Taxonomy" id="1234261"/>
    <lineage>
        <taxon>Eukaryota</taxon>
        <taxon>Metazoa</taxon>
        <taxon>Spiralia</taxon>
        <taxon>Gnathifera</taxon>
        <taxon>Rotifera</taxon>
        <taxon>Eurotatoria</taxon>
        <taxon>Bdelloidea</taxon>
        <taxon>Philodinida</taxon>
        <taxon>Philodinidae</taxon>
        <taxon>Didymodactylos</taxon>
    </lineage>
</organism>
<evidence type="ECO:0000313" key="4">
    <source>
        <dbReference type="Proteomes" id="UP000677228"/>
    </source>
</evidence>
<dbReference type="AlphaFoldDB" id="A0A8S2GD61"/>
<dbReference type="Proteomes" id="UP000677228">
    <property type="component" value="Unassembled WGS sequence"/>
</dbReference>
<gene>
    <name evidence="2" type="ORF">OVA965_LOCUS46149</name>
    <name evidence="3" type="ORF">TMI583_LOCUS19691</name>
</gene>
<feature type="compositionally biased region" description="Basic residues" evidence="1">
    <location>
        <begin position="8"/>
        <end position="21"/>
    </location>
</feature>
<comment type="caution">
    <text evidence="2">The sequence shown here is derived from an EMBL/GenBank/DDBJ whole genome shotgun (WGS) entry which is preliminary data.</text>
</comment>
<reference evidence="2" key="1">
    <citation type="submission" date="2021-02" db="EMBL/GenBank/DDBJ databases">
        <authorList>
            <person name="Nowell W R."/>
        </authorList>
    </citation>
    <scope>NUCLEOTIDE SEQUENCE</scope>
</reference>
<evidence type="ECO:0000313" key="2">
    <source>
        <dbReference type="EMBL" id="CAF1683610.1"/>
    </source>
</evidence>
<protein>
    <submittedName>
        <fullName evidence="2">Uncharacterized protein</fullName>
    </submittedName>
</protein>
<evidence type="ECO:0000313" key="3">
    <source>
        <dbReference type="EMBL" id="CAF3872364.1"/>
    </source>
</evidence>